<dbReference type="Pfam" id="PF09709">
    <property type="entry name" value="Cas_Csd1"/>
    <property type="match status" value="1"/>
</dbReference>
<proteinExistence type="predicted"/>
<comment type="caution">
    <text evidence="2">The sequence shown here is derived from an EMBL/GenBank/DDBJ whole genome shotgun (WGS) entry which is preliminary data.</text>
</comment>
<dbReference type="CDD" id="cd09757">
    <property type="entry name" value="Cas8c_I-C"/>
    <property type="match status" value="1"/>
</dbReference>
<dbReference type="InterPro" id="IPR010144">
    <property type="entry name" value="CRISPR-assoc_prot_Csd1-typ"/>
</dbReference>
<accession>A0ABU0WN23</accession>
<dbReference type="EMBL" id="JAUJFI010000155">
    <property type="protein sequence ID" value="MDQ2105610.1"/>
    <property type="molecule type" value="Genomic_DNA"/>
</dbReference>
<dbReference type="Proteomes" id="UP001227317">
    <property type="component" value="Unassembled WGS sequence"/>
</dbReference>
<feature type="region of interest" description="Disordered" evidence="1">
    <location>
        <begin position="585"/>
        <end position="614"/>
    </location>
</feature>
<reference evidence="2 3" key="1">
    <citation type="submission" date="2023-06" db="EMBL/GenBank/DDBJ databases">
        <title>Azospirillum isscasensis sp.nov, a bacterium isolated from rhizosphere soil of rice.</title>
        <authorList>
            <person name="Wang H."/>
        </authorList>
    </citation>
    <scope>NUCLEOTIDE SEQUENCE [LARGE SCALE GENOMIC DNA]</scope>
    <source>
        <strain evidence="2 3">C340-1</strain>
    </source>
</reference>
<name>A0ABU0WN23_9PROT</name>
<organism evidence="2 3">
    <name type="scientific">Azospirillum isscasi</name>
    <dbReference type="NCBI Taxonomy" id="3053926"/>
    <lineage>
        <taxon>Bacteria</taxon>
        <taxon>Pseudomonadati</taxon>
        <taxon>Pseudomonadota</taxon>
        <taxon>Alphaproteobacteria</taxon>
        <taxon>Rhodospirillales</taxon>
        <taxon>Azospirillaceae</taxon>
        <taxon>Azospirillum</taxon>
    </lineage>
</organism>
<sequence>MIVTELFRYYERLRDADDLPPYGFSSEKVTGCVVLHPDGGVFIVEDMRQDVAAGKKTVKRPRLVDVPQPPRRTVAILPGFLCDSAAYLFGMGEGGKRARALDQFAASRARHEAVLEGMNHPAARAVLDFFRTWEPGRVPSVSDPEILSGWLVFRLRHDEDFIHDLAEIRDAWERTLLAEEGDAVTGQCLATGEEGQPIARIHPAVKGVPGAQTAGAALVSFNDDAYTSYGKTQNFNAPMSTRVAHGYTAALNYLLGRRGTRHIVIGEVSVLFWTDRTTRFEEDVGLVFGRPEERAEDEDLVREIRAALDRLAKGRDGLFPDEVGARFFVLGLSGNAARLAVRFWVADGLGVMADRLAQHFHDLDLITQWDNQPHRPTIWALANETKAKYRRDGDHARPDPNDKGLAKLQGDLLRAVLGGGPYPASLLAVLLDRIRADHTINHPRMALLKAVLVRRRRLAGLGQEGDSLVSLDPTRTDPGYRLGRLFAVLERIQQAAADGRDLNATIRDKHIGAASSTPRAAFPFLLELAQKHLKKVRGSKPGLARVLDVALQDVQEPLTGFPPTLDLEQRGLFFLGYYHERADRKTGKTAVPATNSDPTGIDAAEPVDTFSVPE</sequence>
<evidence type="ECO:0000256" key="1">
    <source>
        <dbReference type="SAM" id="MobiDB-lite"/>
    </source>
</evidence>
<gene>
    <name evidence="2" type="primary">cas8c</name>
    <name evidence="2" type="ORF">QSG27_23130</name>
</gene>
<protein>
    <submittedName>
        <fullName evidence="2">Type I-C CRISPR-associated protein Cas8c/Csd1</fullName>
    </submittedName>
</protein>
<evidence type="ECO:0000313" key="2">
    <source>
        <dbReference type="EMBL" id="MDQ2105610.1"/>
    </source>
</evidence>
<dbReference type="NCBIfam" id="TIGR01863">
    <property type="entry name" value="cas_Csd1"/>
    <property type="match status" value="1"/>
</dbReference>
<keyword evidence="3" id="KW-1185">Reference proteome</keyword>
<evidence type="ECO:0000313" key="3">
    <source>
        <dbReference type="Proteomes" id="UP001227317"/>
    </source>
</evidence>
<dbReference type="RefSeq" id="WP_306710292.1">
    <property type="nucleotide sequence ID" value="NZ_JAUJFI010000155.1"/>
</dbReference>